<proteinExistence type="inferred from homology"/>
<keyword evidence="6 8" id="KW-0378">Hydrolase</keyword>
<dbReference type="GO" id="GO:0034722">
    <property type="term" value="F:gamma-glutamyl-peptidase activity"/>
    <property type="evidence" value="ECO:0007669"/>
    <property type="project" value="UniProtKB-UniRule"/>
</dbReference>
<feature type="active site" description="Nucleophile" evidence="7 8">
    <location>
        <position position="153"/>
    </location>
</feature>
<reference evidence="10 11" key="1">
    <citation type="submission" date="2016-11" db="EMBL/GenBank/DDBJ databases">
        <title>The macronuclear genome of Stentor coeruleus: a giant cell with tiny introns.</title>
        <authorList>
            <person name="Slabodnick M."/>
            <person name="Ruby J.G."/>
            <person name="Reiff S.B."/>
            <person name="Swart E.C."/>
            <person name="Gosai S."/>
            <person name="Prabakaran S."/>
            <person name="Witkowska E."/>
            <person name="Larue G.E."/>
            <person name="Fisher S."/>
            <person name="Freeman R.M."/>
            <person name="Gunawardena J."/>
            <person name="Chu W."/>
            <person name="Stover N.A."/>
            <person name="Gregory B.D."/>
            <person name="Nowacki M."/>
            <person name="Derisi J."/>
            <person name="Roy S.W."/>
            <person name="Marshall W.F."/>
            <person name="Sood P."/>
        </authorList>
    </citation>
    <scope>NUCLEOTIDE SEQUENCE [LARGE SCALE GENOMIC DNA]</scope>
    <source>
        <strain evidence="10">WM001</strain>
    </source>
</reference>
<dbReference type="Gene3D" id="3.40.50.880">
    <property type="match status" value="1"/>
</dbReference>
<keyword evidence="11" id="KW-1185">Reference proteome</keyword>
<dbReference type="GO" id="GO:0005773">
    <property type="term" value="C:vacuole"/>
    <property type="evidence" value="ECO:0007669"/>
    <property type="project" value="TreeGrafter"/>
</dbReference>
<dbReference type="SUPFAM" id="SSF52317">
    <property type="entry name" value="Class I glutamine amidotransferase-like"/>
    <property type="match status" value="1"/>
</dbReference>
<organism evidence="10 11">
    <name type="scientific">Stentor coeruleus</name>
    <dbReference type="NCBI Taxonomy" id="5963"/>
    <lineage>
        <taxon>Eukaryota</taxon>
        <taxon>Sar</taxon>
        <taxon>Alveolata</taxon>
        <taxon>Ciliophora</taxon>
        <taxon>Postciliodesmatophora</taxon>
        <taxon>Heterotrichea</taxon>
        <taxon>Heterotrichida</taxon>
        <taxon>Stentoridae</taxon>
        <taxon>Stentor</taxon>
    </lineage>
</organism>
<protein>
    <recommendedName>
        <fullName evidence="3 8">folate gamma-glutamyl hydrolase</fullName>
        <ecNumber evidence="3 8">3.4.19.9</ecNumber>
    </recommendedName>
</protein>
<evidence type="ECO:0000256" key="4">
    <source>
        <dbReference type="ARBA" id="ARBA00022525"/>
    </source>
</evidence>
<dbReference type="Pfam" id="PF07722">
    <property type="entry name" value="Peptidase_C26"/>
    <property type="match status" value="1"/>
</dbReference>
<feature type="signal peptide" evidence="9">
    <location>
        <begin position="1"/>
        <end position="15"/>
    </location>
</feature>
<dbReference type="OrthoDB" id="64220at2759"/>
<feature type="active site" evidence="8">
    <location>
        <position position="270"/>
    </location>
</feature>
<feature type="active site" description="Proton donor" evidence="7">
    <location>
        <position position="270"/>
    </location>
</feature>
<evidence type="ECO:0000256" key="9">
    <source>
        <dbReference type="SAM" id="SignalP"/>
    </source>
</evidence>
<sequence>MILLYLAITACCVYANDQDESLLLSNYNHLPDYTITPIIGILGDFISSYNVSRSNAKGKIGNATSYIGSSYIKFLEMSGARVVPLKLSSSLEEIDKLLSMVHGVLFTGGDSPFWVENSSVPIYSEYSERACYIYNKVKEINNKGDFLPLWAICQGHEVIHICENKEFDTIGNFDGMPPYNRAQNFKKEIFQSPLFATNRESVSLEVISILGSTEVSVLAHNLGISIETYEKYPKFKQNFVVLSTMFDKSGKEFIGLVQSKNYPIFSMQFHPEKNMFEFFRAEYSHGSDGIFAMTYLSNFFVSLGRKSSHIFPGDYLKESLISIYPVVYTRYIFESMTLLS</sequence>
<evidence type="ECO:0000256" key="5">
    <source>
        <dbReference type="ARBA" id="ARBA00022729"/>
    </source>
</evidence>
<dbReference type="PROSITE" id="PS51273">
    <property type="entry name" value="GATASE_TYPE_1"/>
    <property type="match status" value="1"/>
</dbReference>
<dbReference type="InterPro" id="IPR015527">
    <property type="entry name" value="Pept_C26_g-glut_hydrolase"/>
</dbReference>
<dbReference type="EC" id="3.4.19.9" evidence="3 8"/>
<accession>A0A1R2B3H2</accession>
<comment type="subcellular location">
    <subcellularLocation>
        <location evidence="1">Secreted</location>
        <location evidence="1">Extracellular space</location>
    </subcellularLocation>
</comment>
<dbReference type="InterPro" id="IPR029062">
    <property type="entry name" value="Class_I_gatase-like"/>
</dbReference>
<dbReference type="EMBL" id="MPUH01001000">
    <property type="protein sequence ID" value="OMJ71334.1"/>
    <property type="molecule type" value="Genomic_DNA"/>
</dbReference>
<evidence type="ECO:0000256" key="6">
    <source>
        <dbReference type="ARBA" id="ARBA00022801"/>
    </source>
</evidence>
<dbReference type="InterPro" id="IPR011697">
    <property type="entry name" value="Peptidase_C26"/>
</dbReference>
<dbReference type="PANTHER" id="PTHR11315">
    <property type="entry name" value="PROTEASE FAMILY C26 GAMMA-GLUTAMYL HYDROLASE"/>
    <property type="match status" value="1"/>
</dbReference>
<evidence type="ECO:0000256" key="2">
    <source>
        <dbReference type="ARBA" id="ARBA00011083"/>
    </source>
</evidence>
<feature type="chain" id="PRO_5013204031" description="folate gamma-glutamyl hydrolase" evidence="9">
    <location>
        <begin position="16"/>
        <end position="340"/>
    </location>
</feature>
<keyword evidence="5 9" id="KW-0732">Signal</keyword>
<dbReference type="GO" id="GO:0005576">
    <property type="term" value="C:extracellular region"/>
    <property type="evidence" value="ECO:0007669"/>
    <property type="project" value="UniProtKB-SubCell"/>
</dbReference>
<comment type="similarity">
    <text evidence="2">Belongs to the peptidase C26 family.</text>
</comment>
<gene>
    <name evidence="10" type="ORF">SteCoe_30486</name>
</gene>
<dbReference type="PROSITE" id="PS51275">
    <property type="entry name" value="PEPTIDASE_C26_GGH"/>
    <property type="match status" value="1"/>
</dbReference>
<keyword evidence="4" id="KW-0964">Secreted</keyword>
<dbReference type="Proteomes" id="UP000187209">
    <property type="component" value="Unassembled WGS sequence"/>
</dbReference>
<comment type="caution">
    <text evidence="10">The sequence shown here is derived from an EMBL/GenBank/DDBJ whole genome shotgun (WGS) entry which is preliminary data.</text>
</comment>
<dbReference type="AlphaFoldDB" id="A0A1R2B3H2"/>
<evidence type="ECO:0000313" key="10">
    <source>
        <dbReference type="EMBL" id="OMJ71334.1"/>
    </source>
</evidence>
<evidence type="ECO:0000256" key="1">
    <source>
        <dbReference type="ARBA" id="ARBA00004239"/>
    </source>
</evidence>
<dbReference type="PANTHER" id="PTHR11315:SF0">
    <property type="entry name" value="FOLATE GAMMA-GLUTAMYL HYDROLASE"/>
    <property type="match status" value="1"/>
</dbReference>
<comment type="catalytic activity">
    <reaction evidence="8">
        <text>(6S)-5,6,7,8-tetrahydrofolyl-(gamma-L-Glu)(n) + (n-1) H2O = (6S)-5,6,7,8-tetrahydrofolate + (n-1) L-glutamate</text>
        <dbReference type="Rhea" id="RHEA:56784"/>
        <dbReference type="Rhea" id="RHEA-COMP:14738"/>
        <dbReference type="ChEBI" id="CHEBI:15377"/>
        <dbReference type="ChEBI" id="CHEBI:29985"/>
        <dbReference type="ChEBI" id="CHEBI:57453"/>
        <dbReference type="ChEBI" id="CHEBI:141005"/>
        <dbReference type="EC" id="3.4.19.9"/>
    </reaction>
</comment>
<evidence type="ECO:0000256" key="7">
    <source>
        <dbReference type="PIRSR" id="PIRSR615527-1"/>
    </source>
</evidence>
<evidence type="ECO:0000256" key="8">
    <source>
        <dbReference type="PROSITE-ProRule" id="PRU00607"/>
    </source>
</evidence>
<evidence type="ECO:0000313" key="11">
    <source>
        <dbReference type="Proteomes" id="UP000187209"/>
    </source>
</evidence>
<dbReference type="GO" id="GO:0046900">
    <property type="term" value="P:tetrahydrofolylpolyglutamate metabolic process"/>
    <property type="evidence" value="ECO:0007669"/>
    <property type="project" value="TreeGrafter"/>
</dbReference>
<evidence type="ECO:0000256" key="3">
    <source>
        <dbReference type="ARBA" id="ARBA00012886"/>
    </source>
</evidence>
<name>A0A1R2B3H2_9CILI</name>